<organism evidence="2 3">
    <name type="scientific">Babesia ovata</name>
    <dbReference type="NCBI Taxonomy" id="189622"/>
    <lineage>
        <taxon>Eukaryota</taxon>
        <taxon>Sar</taxon>
        <taxon>Alveolata</taxon>
        <taxon>Apicomplexa</taxon>
        <taxon>Aconoidasida</taxon>
        <taxon>Piroplasmida</taxon>
        <taxon>Babesiidae</taxon>
        <taxon>Babesia</taxon>
    </lineage>
</organism>
<keyword evidence="1" id="KW-0472">Membrane</keyword>
<proteinExistence type="predicted"/>
<gene>
    <name evidence="2" type="ORF">BOVATA_046190</name>
</gene>
<evidence type="ECO:0000256" key="1">
    <source>
        <dbReference type="SAM" id="Phobius"/>
    </source>
</evidence>
<dbReference type="VEuPathDB" id="PiroplasmaDB:BOVATA_046190"/>
<sequence>MAFLHGVLQTVKEDESVTTYDNDKSNDINNVLDNLHDNVGKGREAFGEAVTQVDTLTKNVTTPIARLKTQIGDNMKKIEDEKDNSLIVQVNEWSKRAGQYIRLAEQADEAREKLDPQLSGKLHNNISLLLQATKAFLMSAGNDDLKAIYETARGKMEDVVKYVEGKFEHSIAQLKLYLETYIGNLRTKLENLQNMEFAELVKSVNVELYDALKTVSQSVDTVIERYGRQIVPGVEDILQDARSLKDLVLQEKRILKEQVANLGHRITALCKVGNTVKEQVPSDDLERFRNDHDDTWNLTKEISQLKNHIVSQMKQHVCHEILKKIATQVATIKTEIGEVTTSKNNAKIGKGIMKEWEQLRAEVSTSVRLLKGTGSDYSGLNGIKYKIADYANLFKNNFNKLVGSWLEKILAHNGLVKDRLQSYVNANKSGKLNPQFSNVAKITDEVKSKIIDKINEFTGDIITPATQVFKAITPTDASIKENIDAVTKCCETFAGALEAKIKSKADIDAFIKDITDTIEKTILQTPGLRVNPIFLKIAVEDTLVALSAAARRVAKMLKSFTTNNNKTPSFNLSATVELAIANVESINNILGDETGNGNAPGSIITRALDTVKTEITQLHTNLGKALVEANPDRVLRYNLGPIAEQVKAVNTKLNEEAVNNPLKDLLKEACTKGITELNKRVTDIVGTNVKDANDTLEGIKSELVKLQTEPGENSVPEGVSGGKSHLEKDAGALHSRIQEFLKTKVGENGRSADTVYKDLVAVRYAITSLGEKVVDVSTKVGAVGDKLNECIADVNTLLKYAPKVASRTMKTLHTDVNAKITEGFEAIQYKAKDLYKKRKTEEITALQNIVTTQLDEINGIIFTDGSTGTKGLLNAVSNNLKAYIDTVQYTDFNKLSNDIKSLLDPICDYVSRQVQSKSSQSHSPQVDRLKQQLDNLLNGLKNSSKDKLYHFDHTFTSDLAALNEALSLLTPQKFNGHQHPELLDALTAGAKRLADELDKQYVNRYSGLKWADIGEPDREKCAKVLLTIFTIVHNDLNKLKTKCESKWSTKQINSLTELGLFLQGAGYDVSASREREHAELQNSRDMTGQNIIGRLANSIENTQTITHLTPCIKERHYKSQKNKTKFHVMDLLACLTTHLNEYNRVCHLSTSFSKRSPCSVNEMLCWLSGLPHNHIYPKLKSHITSLFEVEDKSNPPNKIVQPVDAYPSQITYRHVHDALTHMVSHSQTLLCTIVGHGDSQTTYGCDFTSNALRLTYSSSPATCFDTLVDVLRRLYSPLKFLQIQCKYSARDFGWRDCSYGNTVDYSNWQCKNHSSTKPQCQPNDKPNCQPTSPLMSYLNDCLPGHLPHELTSIGCTSVCLTCPKVKKGMPCLTPLGFRQFSGSSKIGSDLCSVLDDMCESHGVLSTLYSMINCLVTRPPQTLCDVFTFYCRLTQSWNVMNELQDIRDPIQKAVCEEITDTVSCKYDDAKELLNSCRELYNGTSHSKHDLNAPDLMYLVGCTDKQRCGGFMVSLNYAAYSTLAPKYAKNYLSYLIYTGPKLQKFLEELKESLCRISCYDSGCSTCISSAGCQVGKHGTTPCGSSSMIECRGVLSVFYQYGITFADISLASRKRCHHLQKAIDGILNSELLKNFLEAIDNFFLAVRKYFIWTLLTLWSLSLLYLLHITVVRLDVLRIRSHLRSPSSHRIAAQSLLAAARVKALANVKYFSP</sequence>
<keyword evidence="1" id="KW-1133">Transmembrane helix</keyword>
<dbReference type="OrthoDB" id="366982at2759"/>
<dbReference type="EMBL" id="BDSA01000016">
    <property type="protein sequence ID" value="GBE63126.1"/>
    <property type="molecule type" value="Genomic_DNA"/>
</dbReference>
<feature type="transmembrane region" description="Helical" evidence="1">
    <location>
        <begin position="1646"/>
        <end position="1670"/>
    </location>
</feature>
<evidence type="ECO:0000313" key="3">
    <source>
        <dbReference type="Proteomes" id="UP000236319"/>
    </source>
</evidence>
<dbReference type="Proteomes" id="UP000236319">
    <property type="component" value="Unassembled WGS sequence"/>
</dbReference>
<comment type="caution">
    <text evidence="2">The sequence shown here is derived from an EMBL/GenBank/DDBJ whole genome shotgun (WGS) entry which is preliminary data.</text>
</comment>
<keyword evidence="3" id="KW-1185">Reference proteome</keyword>
<reference evidence="2 3" key="1">
    <citation type="journal article" date="2017" name="BMC Genomics">
        <title>Whole-genome assembly of Babesia ovata and comparative genomics between closely related pathogens.</title>
        <authorList>
            <person name="Yamagishi J."/>
            <person name="Asada M."/>
            <person name="Hakimi H."/>
            <person name="Tanaka T.Q."/>
            <person name="Sugimoto C."/>
            <person name="Kawazu S."/>
        </authorList>
    </citation>
    <scope>NUCLEOTIDE SEQUENCE [LARGE SCALE GENOMIC DNA]</scope>
    <source>
        <strain evidence="2 3">Miyake</strain>
    </source>
</reference>
<evidence type="ECO:0008006" key="4">
    <source>
        <dbReference type="Google" id="ProtNLM"/>
    </source>
</evidence>
<accession>A0A2H6KJG1</accession>
<dbReference type="RefSeq" id="XP_028869369.1">
    <property type="nucleotide sequence ID" value="XM_029013536.1"/>
</dbReference>
<protein>
    <recommendedName>
        <fullName evidence="4">C3H1-type domain-containing protein</fullName>
    </recommendedName>
</protein>
<evidence type="ECO:0000313" key="2">
    <source>
        <dbReference type="EMBL" id="GBE63126.1"/>
    </source>
</evidence>
<dbReference type="GeneID" id="39876896"/>
<keyword evidence="1" id="KW-0812">Transmembrane</keyword>
<name>A0A2H6KJG1_9APIC</name>